<keyword evidence="2" id="KW-1185">Reference proteome</keyword>
<protein>
    <submittedName>
        <fullName evidence="1">Uncharacterized protein</fullName>
    </submittedName>
</protein>
<gene>
    <name evidence="1" type="ORF">VSDG_09972</name>
</gene>
<organism evidence="1 2">
    <name type="scientific">Cytospora chrysosperma</name>
    <name type="common">Cytospora canker fungus</name>
    <name type="synonym">Sphaeria chrysosperma</name>
    <dbReference type="NCBI Taxonomy" id="252740"/>
    <lineage>
        <taxon>Eukaryota</taxon>
        <taxon>Fungi</taxon>
        <taxon>Dikarya</taxon>
        <taxon>Ascomycota</taxon>
        <taxon>Pezizomycotina</taxon>
        <taxon>Sordariomycetes</taxon>
        <taxon>Sordariomycetidae</taxon>
        <taxon>Diaporthales</taxon>
        <taxon>Cytosporaceae</taxon>
        <taxon>Cytospora</taxon>
    </lineage>
</organism>
<evidence type="ECO:0000313" key="2">
    <source>
        <dbReference type="Proteomes" id="UP000284375"/>
    </source>
</evidence>
<comment type="caution">
    <text evidence="1">The sequence shown here is derived from an EMBL/GenBank/DDBJ whole genome shotgun (WGS) entry which is preliminary data.</text>
</comment>
<accession>A0A423V8J0</accession>
<dbReference type="AlphaFoldDB" id="A0A423V8J0"/>
<dbReference type="EMBL" id="LJZO01000091">
    <property type="protein sequence ID" value="ROV87152.1"/>
    <property type="molecule type" value="Genomic_DNA"/>
</dbReference>
<name>A0A423V8J0_CYTCH</name>
<sequence>MGGSSALDAPLVQARRRLHGVAREFALDGRILIVVDRWFGGLDRQTSRQLETESRKRKNKD</sequence>
<reference evidence="1 2" key="1">
    <citation type="submission" date="2015-09" db="EMBL/GenBank/DDBJ databases">
        <title>Host preference determinants of Valsa canker pathogens revealed by comparative genomics.</title>
        <authorList>
            <person name="Yin Z."/>
            <person name="Huang L."/>
        </authorList>
    </citation>
    <scope>NUCLEOTIDE SEQUENCE [LARGE SCALE GENOMIC DNA]</scope>
    <source>
        <strain evidence="1 2">YSFL</strain>
    </source>
</reference>
<dbReference type="Proteomes" id="UP000284375">
    <property type="component" value="Unassembled WGS sequence"/>
</dbReference>
<evidence type="ECO:0000313" key="1">
    <source>
        <dbReference type="EMBL" id="ROV87152.1"/>
    </source>
</evidence>
<proteinExistence type="predicted"/>